<accession>A0AAV0US46</accession>
<dbReference type="EMBL" id="CANTFM010001465">
    <property type="protein sequence ID" value="CAI5739721.1"/>
    <property type="molecule type" value="Genomic_DNA"/>
</dbReference>
<evidence type="ECO:0000313" key="1">
    <source>
        <dbReference type="EMBL" id="CAI5739721.1"/>
    </source>
</evidence>
<evidence type="ECO:0000313" key="2">
    <source>
        <dbReference type="Proteomes" id="UP001162029"/>
    </source>
</evidence>
<comment type="caution">
    <text evidence="1">The sequence shown here is derived from an EMBL/GenBank/DDBJ whole genome shotgun (WGS) entry which is preliminary data.</text>
</comment>
<keyword evidence="2" id="KW-1185">Reference proteome</keyword>
<sequence length="136" mass="15401">MGIFSFGELHRQKLAQTWRVKPTRADIVRHCRVHSNYHEGVARAQKMHDRTLKEVASNVGTGMWSLMRGSCRDSSPGLRKSRVVKAELTRERIQKPKGLNAYFVTASGPLEGPYSVDRERDDLLLSNISICFESVS</sequence>
<protein>
    <submittedName>
        <fullName evidence="1">Uncharacterized protein</fullName>
    </submittedName>
</protein>
<name>A0AAV0US46_9STRA</name>
<gene>
    <name evidence="1" type="ORF">PDE001_LOCUS7282</name>
</gene>
<reference evidence="1" key="1">
    <citation type="submission" date="2022-12" db="EMBL/GenBank/DDBJ databases">
        <authorList>
            <person name="Webb A."/>
        </authorList>
    </citation>
    <scope>NUCLEOTIDE SEQUENCE</scope>
    <source>
        <strain evidence="1">Pd1</strain>
    </source>
</reference>
<dbReference type="AlphaFoldDB" id="A0AAV0US46"/>
<organism evidence="1 2">
    <name type="scientific">Peronospora destructor</name>
    <dbReference type="NCBI Taxonomy" id="86335"/>
    <lineage>
        <taxon>Eukaryota</taxon>
        <taxon>Sar</taxon>
        <taxon>Stramenopiles</taxon>
        <taxon>Oomycota</taxon>
        <taxon>Peronosporomycetes</taxon>
        <taxon>Peronosporales</taxon>
        <taxon>Peronosporaceae</taxon>
        <taxon>Peronospora</taxon>
    </lineage>
</organism>
<proteinExistence type="predicted"/>
<dbReference type="Proteomes" id="UP001162029">
    <property type="component" value="Unassembled WGS sequence"/>
</dbReference>